<evidence type="ECO:0000256" key="7">
    <source>
        <dbReference type="ARBA" id="ARBA00022848"/>
    </source>
</evidence>
<organism evidence="15 16">
    <name type="scientific">Russula ochroleuca</name>
    <dbReference type="NCBI Taxonomy" id="152965"/>
    <lineage>
        <taxon>Eukaryota</taxon>
        <taxon>Fungi</taxon>
        <taxon>Dikarya</taxon>
        <taxon>Basidiomycota</taxon>
        <taxon>Agaricomycotina</taxon>
        <taxon>Agaricomycetes</taxon>
        <taxon>Russulales</taxon>
        <taxon>Russulaceae</taxon>
        <taxon>Russula</taxon>
    </lineage>
</organism>
<dbReference type="PANTHER" id="PTHR19359">
    <property type="entry name" value="CYTOCHROME B5"/>
    <property type="match status" value="1"/>
</dbReference>
<evidence type="ECO:0000256" key="10">
    <source>
        <dbReference type="ARBA" id="ARBA00023136"/>
    </source>
</evidence>
<dbReference type="AlphaFoldDB" id="A0A9P5TCN0"/>
<evidence type="ECO:0000256" key="9">
    <source>
        <dbReference type="ARBA" id="ARBA00023004"/>
    </source>
</evidence>
<keyword evidence="6" id="KW-0256">Endoplasmic reticulum</keyword>
<comment type="subcellular location">
    <subcellularLocation>
        <location evidence="1">Endoplasmic reticulum membrane</location>
        <topology evidence="1">Single-pass membrane protein</topology>
        <orientation evidence="1">Cytoplasmic side</orientation>
    </subcellularLocation>
    <subcellularLocation>
        <location evidence="11">Microsome membrane</location>
        <topology evidence="11">Single-pass membrane protein</topology>
        <orientation evidence="11">Cytoplasmic side</orientation>
    </subcellularLocation>
</comment>
<evidence type="ECO:0000256" key="5">
    <source>
        <dbReference type="ARBA" id="ARBA00022723"/>
    </source>
</evidence>
<keyword evidence="8" id="KW-0249">Electron transport</keyword>
<keyword evidence="16" id="KW-1185">Reference proteome</keyword>
<evidence type="ECO:0000256" key="2">
    <source>
        <dbReference type="ARBA" id="ARBA00022448"/>
    </source>
</evidence>
<dbReference type="FunFam" id="3.10.120.10:FF:000002">
    <property type="entry name" value="Cytochrome b5 type B"/>
    <property type="match status" value="1"/>
</dbReference>
<keyword evidence="3 13" id="KW-0349">Heme</keyword>
<evidence type="ECO:0000256" key="1">
    <source>
        <dbReference type="ARBA" id="ARBA00004131"/>
    </source>
</evidence>
<keyword evidence="4 13" id="KW-0812">Transmembrane</keyword>
<gene>
    <name evidence="15" type="ORF">DFH94DRAFT_715662</name>
</gene>
<dbReference type="InterPro" id="IPR050668">
    <property type="entry name" value="Cytochrome_b5"/>
</dbReference>
<dbReference type="GO" id="GO:0046872">
    <property type="term" value="F:metal ion binding"/>
    <property type="evidence" value="ECO:0007669"/>
    <property type="project" value="UniProtKB-UniRule"/>
</dbReference>
<evidence type="ECO:0000256" key="12">
    <source>
        <dbReference type="ARBA" id="ARBA00038168"/>
    </source>
</evidence>
<evidence type="ECO:0000256" key="11">
    <source>
        <dbReference type="ARBA" id="ARBA00037877"/>
    </source>
</evidence>
<dbReference type="SMART" id="SM01117">
    <property type="entry name" value="Cyt-b5"/>
    <property type="match status" value="1"/>
</dbReference>
<dbReference type="Gene3D" id="3.10.120.10">
    <property type="entry name" value="Cytochrome b5-like heme/steroid binding domain"/>
    <property type="match status" value="1"/>
</dbReference>
<reference evidence="15" key="1">
    <citation type="submission" date="2019-10" db="EMBL/GenBank/DDBJ databases">
        <authorList>
            <consortium name="DOE Joint Genome Institute"/>
            <person name="Kuo A."/>
            <person name="Miyauchi S."/>
            <person name="Kiss E."/>
            <person name="Drula E."/>
            <person name="Kohler A."/>
            <person name="Sanchez-Garcia M."/>
            <person name="Andreopoulos B."/>
            <person name="Barry K.W."/>
            <person name="Bonito G."/>
            <person name="Buee M."/>
            <person name="Carver A."/>
            <person name="Chen C."/>
            <person name="Cichocki N."/>
            <person name="Clum A."/>
            <person name="Culley D."/>
            <person name="Crous P.W."/>
            <person name="Fauchery L."/>
            <person name="Girlanda M."/>
            <person name="Hayes R."/>
            <person name="Keri Z."/>
            <person name="LaButti K."/>
            <person name="Lipzen A."/>
            <person name="Lombard V."/>
            <person name="Magnuson J."/>
            <person name="Maillard F."/>
            <person name="Morin E."/>
            <person name="Murat C."/>
            <person name="Nolan M."/>
            <person name="Ohm R."/>
            <person name="Pangilinan J."/>
            <person name="Pereira M."/>
            <person name="Perotto S."/>
            <person name="Peter M."/>
            <person name="Riley R."/>
            <person name="Sitrit Y."/>
            <person name="Stielow B."/>
            <person name="Szollosi G."/>
            <person name="Zifcakova L."/>
            <person name="Stursova M."/>
            <person name="Spatafora J.W."/>
            <person name="Tedersoo L."/>
            <person name="Vaario L.-M."/>
            <person name="Yamada A."/>
            <person name="Yan M."/>
            <person name="Wang P."/>
            <person name="Xu J."/>
            <person name="Bruns T."/>
            <person name="Baldrian P."/>
            <person name="Vilgalys R."/>
            <person name="Henrissat B."/>
            <person name="Grigoriev I.V."/>
            <person name="Hibbett D."/>
            <person name="Nagy L.G."/>
            <person name="Martin F.M."/>
        </authorList>
    </citation>
    <scope>NUCLEOTIDE SEQUENCE</scope>
    <source>
        <strain evidence="15">Prilba</strain>
    </source>
</reference>
<keyword evidence="10 13" id="KW-0472">Membrane</keyword>
<dbReference type="PANTHER" id="PTHR19359:SF150">
    <property type="entry name" value="CYTOCHROME B5"/>
    <property type="match status" value="1"/>
</dbReference>
<dbReference type="InterPro" id="IPR036400">
    <property type="entry name" value="Cyt_B5-like_heme/steroid_sf"/>
</dbReference>
<dbReference type="EMBL" id="WHVB01000003">
    <property type="protein sequence ID" value="KAF8484728.1"/>
    <property type="molecule type" value="Genomic_DNA"/>
</dbReference>
<dbReference type="Proteomes" id="UP000759537">
    <property type="component" value="Unassembled WGS sequence"/>
</dbReference>
<evidence type="ECO:0000256" key="8">
    <source>
        <dbReference type="ARBA" id="ARBA00022982"/>
    </source>
</evidence>
<comment type="similarity">
    <text evidence="12 13">Belongs to the cytochrome b5 family.</text>
</comment>
<accession>A0A9P5TCN0</accession>
<dbReference type="GO" id="GO:0020037">
    <property type="term" value="F:heme binding"/>
    <property type="evidence" value="ECO:0007669"/>
    <property type="project" value="UniProtKB-UniRule"/>
</dbReference>
<protein>
    <submittedName>
        <fullName evidence="15">Cytochrome b5</fullName>
    </submittedName>
</protein>
<dbReference type="InterPro" id="IPR018506">
    <property type="entry name" value="Cyt_B5_heme-BS"/>
</dbReference>
<sequence length="128" mass="14045">MPTKVVTLAELRGHTTKDNIWVLLHGNVYDVTKFIDEHPGGDEVILSEAGKDATEAFEDVGHSDEARALLPGMLIGEFEKGTNETKAKSYQSTAAAAAMENAVEQTSNVFYFVPLAAIVAYFAWRFYS</sequence>
<dbReference type="OrthoDB" id="260519at2759"/>
<keyword evidence="2" id="KW-0813">Transport</keyword>
<proteinExistence type="inferred from homology"/>
<evidence type="ECO:0000259" key="14">
    <source>
        <dbReference type="PROSITE" id="PS50255"/>
    </source>
</evidence>
<dbReference type="PRINTS" id="PR00363">
    <property type="entry name" value="CYTOCHROMEB5"/>
</dbReference>
<dbReference type="PROSITE" id="PS50255">
    <property type="entry name" value="CYTOCHROME_B5_2"/>
    <property type="match status" value="1"/>
</dbReference>
<keyword evidence="9 13" id="KW-0408">Iron</keyword>
<dbReference type="InterPro" id="IPR001199">
    <property type="entry name" value="Cyt_B5-like_heme/steroid-bd"/>
</dbReference>
<evidence type="ECO:0000256" key="13">
    <source>
        <dbReference type="RuleBase" id="RU362121"/>
    </source>
</evidence>
<keyword evidence="13" id="KW-1133">Transmembrane helix</keyword>
<evidence type="ECO:0000256" key="4">
    <source>
        <dbReference type="ARBA" id="ARBA00022692"/>
    </source>
</evidence>
<evidence type="ECO:0000256" key="6">
    <source>
        <dbReference type="ARBA" id="ARBA00022824"/>
    </source>
</evidence>
<evidence type="ECO:0000256" key="3">
    <source>
        <dbReference type="ARBA" id="ARBA00022617"/>
    </source>
</evidence>
<keyword evidence="7" id="KW-0492">Microsome</keyword>
<evidence type="ECO:0000313" key="16">
    <source>
        <dbReference type="Proteomes" id="UP000759537"/>
    </source>
</evidence>
<dbReference type="GO" id="GO:0005789">
    <property type="term" value="C:endoplasmic reticulum membrane"/>
    <property type="evidence" value="ECO:0007669"/>
    <property type="project" value="UniProtKB-SubCell"/>
</dbReference>
<comment type="caution">
    <text evidence="15">The sequence shown here is derived from an EMBL/GenBank/DDBJ whole genome shotgun (WGS) entry which is preliminary data.</text>
</comment>
<dbReference type="Pfam" id="PF00173">
    <property type="entry name" value="Cyt-b5"/>
    <property type="match status" value="1"/>
</dbReference>
<name>A0A9P5TCN0_9AGAM</name>
<feature type="transmembrane region" description="Helical" evidence="13">
    <location>
        <begin position="109"/>
        <end position="127"/>
    </location>
</feature>
<evidence type="ECO:0000313" key="15">
    <source>
        <dbReference type="EMBL" id="KAF8484728.1"/>
    </source>
</evidence>
<keyword evidence="5 13" id="KW-0479">Metal-binding</keyword>
<dbReference type="PROSITE" id="PS00191">
    <property type="entry name" value="CYTOCHROME_B5_1"/>
    <property type="match status" value="1"/>
</dbReference>
<dbReference type="SUPFAM" id="SSF55856">
    <property type="entry name" value="Cytochrome b5-like heme/steroid binding domain"/>
    <property type="match status" value="1"/>
</dbReference>
<feature type="domain" description="Cytochrome b5 heme-binding" evidence="14">
    <location>
        <begin position="3"/>
        <end position="79"/>
    </location>
</feature>
<reference evidence="15" key="2">
    <citation type="journal article" date="2020" name="Nat. Commun.">
        <title>Large-scale genome sequencing of mycorrhizal fungi provides insights into the early evolution of symbiotic traits.</title>
        <authorList>
            <person name="Miyauchi S."/>
            <person name="Kiss E."/>
            <person name="Kuo A."/>
            <person name="Drula E."/>
            <person name="Kohler A."/>
            <person name="Sanchez-Garcia M."/>
            <person name="Morin E."/>
            <person name="Andreopoulos B."/>
            <person name="Barry K.W."/>
            <person name="Bonito G."/>
            <person name="Buee M."/>
            <person name="Carver A."/>
            <person name="Chen C."/>
            <person name="Cichocki N."/>
            <person name="Clum A."/>
            <person name="Culley D."/>
            <person name="Crous P.W."/>
            <person name="Fauchery L."/>
            <person name="Girlanda M."/>
            <person name="Hayes R.D."/>
            <person name="Keri Z."/>
            <person name="LaButti K."/>
            <person name="Lipzen A."/>
            <person name="Lombard V."/>
            <person name="Magnuson J."/>
            <person name="Maillard F."/>
            <person name="Murat C."/>
            <person name="Nolan M."/>
            <person name="Ohm R.A."/>
            <person name="Pangilinan J."/>
            <person name="Pereira M.F."/>
            <person name="Perotto S."/>
            <person name="Peter M."/>
            <person name="Pfister S."/>
            <person name="Riley R."/>
            <person name="Sitrit Y."/>
            <person name="Stielow J.B."/>
            <person name="Szollosi G."/>
            <person name="Zifcakova L."/>
            <person name="Stursova M."/>
            <person name="Spatafora J.W."/>
            <person name="Tedersoo L."/>
            <person name="Vaario L.M."/>
            <person name="Yamada A."/>
            <person name="Yan M."/>
            <person name="Wang P."/>
            <person name="Xu J."/>
            <person name="Bruns T."/>
            <person name="Baldrian P."/>
            <person name="Vilgalys R."/>
            <person name="Dunand C."/>
            <person name="Henrissat B."/>
            <person name="Grigoriev I.V."/>
            <person name="Hibbett D."/>
            <person name="Nagy L.G."/>
            <person name="Martin F.M."/>
        </authorList>
    </citation>
    <scope>NUCLEOTIDE SEQUENCE</scope>
    <source>
        <strain evidence="15">Prilba</strain>
    </source>
</reference>